<dbReference type="Pfam" id="PF07690">
    <property type="entry name" value="MFS_1"/>
    <property type="match status" value="1"/>
</dbReference>
<dbReference type="InterPro" id="IPR036259">
    <property type="entry name" value="MFS_trans_sf"/>
</dbReference>
<evidence type="ECO:0000259" key="7">
    <source>
        <dbReference type="PROSITE" id="PS50850"/>
    </source>
</evidence>
<evidence type="ECO:0000256" key="1">
    <source>
        <dbReference type="ARBA" id="ARBA00004141"/>
    </source>
</evidence>
<dbReference type="Proteomes" id="UP001365128">
    <property type="component" value="Unassembled WGS sequence"/>
</dbReference>
<feature type="transmembrane region" description="Helical" evidence="6">
    <location>
        <begin position="312"/>
        <end position="335"/>
    </location>
</feature>
<dbReference type="PROSITE" id="PS50850">
    <property type="entry name" value="MFS"/>
    <property type="match status" value="1"/>
</dbReference>
<feature type="transmembrane region" description="Helical" evidence="6">
    <location>
        <begin position="154"/>
        <end position="172"/>
    </location>
</feature>
<organism evidence="8 9">
    <name type="scientific">Phyllosticta citricarpa</name>
    <dbReference type="NCBI Taxonomy" id="55181"/>
    <lineage>
        <taxon>Eukaryota</taxon>
        <taxon>Fungi</taxon>
        <taxon>Dikarya</taxon>
        <taxon>Ascomycota</taxon>
        <taxon>Pezizomycotina</taxon>
        <taxon>Dothideomycetes</taxon>
        <taxon>Dothideomycetes incertae sedis</taxon>
        <taxon>Botryosphaeriales</taxon>
        <taxon>Phyllostictaceae</taxon>
        <taxon>Phyllosticta</taxon>
    </lineage>
</organism>
<proteinExistence type="predicted"/>
<evidence type="ECO:0000313" key="9">
    <source>
        <dbReference type="Proteomes" id="UP001365128"/>
    </source>
</evidence>
<gene>
    <name evidence="8" type="ORF">IWX46DRAFT_644814</name>
</gene>
<dbReference type="PANTHER" id="PTHR43791">
    <property type="entry name" value="PERMEASE-RELATED"/>
    <property type="match status" value="1"/>
</dbReference>
<evidence type="ECO:0000256" key="3">
    <source>
        <dbReference type="ARBA" id="ARBA00022692"/>
    </source>
</evidence>
<feature type="transmembrane region" description="Helical" evidence="6">
    <location>
        <begin position="443"/>
        <end position="461"/>
    </location>
</feature>
<comment type="caution">
    <text evidence="8">The sequence shown here is derived from an EMBL/GenBank/DDBJ whole genome shotgun (WGS) entry which is preliminary data.</text>
</comment>
<feature type="transmembrane region" description="Helical" evidence="6">
    <location>
        <begin position="412"/>
        <end position="431"/>
    </location>
</feature>
<name>A0ABR1LBF9_9PEZI</name>
<feature type="transmembrane region" description="Helical" evidence="6">
    <location>
        <begin position="473"/>
        <end position="493"/>
    </location>
</feature>
<reference evidence="8 9" key="1">
    <citation type="submission" date="2024-04" db="EMBL/GenBank/DDBJ databases">
        <title>Phyllosticta paracitricarpa is synonymous to the EU quarantine fungus P. citricarpa based on phylogenomic analyses.</title>
        <authorList>
            <consortium name="Lawrence Berkeley National Laboratory"/>
            <person name="Van Ingen-Buijs V.A."/>
            <person name="Van Westerhoven A.C."/>
            <person name="Haridas S."/>
            <person name="Skiadas P."/>
            <person name="Martin F."/>
            <person name="Groenewald J.Z."/>
            <person name="Crous P.W."/>
            <person name="Seidl M.F."/>
        </authorList>
    </citation>
    <scope>NUCLEOTIDE SEQUENCE [LARGE SCALE GENOMIC DNA]</scope>
    <source>
        <strain evidence="8 9">CBS 122670</strain>
    </source>
</reference>
<accession>A0ABR1LBF9</accession>
<dbReference type="Gene3D" id="1.20.1250.20">
    <property type="entry name" value="MFS general substrate transporter like domains"/>
    <property type="match status" value="2"/>
</dbReference>
<evidence type="ECO:0000256" key="6">
    <source>
        <dbReference type="SAM" id="Phobius"/>
    </source>
</evidence>
<comment type="subcellular location">
    <subcellularLocation>
        <location evidence="1">Membrane</location>
        <topology evidence="1">Multi-pass membrane protein</topology>
    </subcellularLocation>
</comment>
<evidence type="ECO:0000256" key="2">
    <source>
        <dbReference type="ARBA" id="ARBA00022448"/>
    </source>
</evidence>
<feature type="transmembrane region" description="Helical" evidence="6">
    <location>
        <begin position="382"/>
        <end position="400"/>
    </location>
</feature>
<keyword evidence="2" id="KW-0813">Transport</keyword>
<keyword evidence="4 6" id="KW-1133">Transmembrane helix</keyword>
<feature type="transmembrane region" description="Helical" evidence="6">
    <location>
        <begin position="247"/>
        <end position="269"/>
    </location>
</feature>
<dbReference type="InterPro" id="IPR011701">
    <property type="entry name" value="MFS"/>
</dbReference>
<keyword evidence="5 6" id="KW-0472">Membrane</keyword>
<feature type="transmembrane region" description="Helical" evidence="6">
    <location>
        <begin position="216"/>
        <end position="235"/>
    </location>
</feature>
<feature type="transmembrane region" description="Helical" evidence="6">
    <location>
        <begin position="82"/>
        <end position="104"/>
    </location>
</feature>
<dbReference type="SUPFAM" id="SSF103473">
    <property type="entry name" value="MFS general substrate transporter"/>
    <property type="match status" value="1"/>
</dbReference>
<evidence type="ECO:0000313" key="8">
    <source>
        <dbReference type="EMBL" id="KAK7532572.1"/>
    </source>
</evidence>
<protein>
    <submittedName>
        <fullName evidence="8">Major facilitator superfamily domain-containing protein</fullName>
    </submittedName>
</protein>
<evidence type="ECO:0000256" key="5">
    <source>
        <dbReference type="ARBA" id="ARBA00023136"/>
    </source>
</evidence>
<dbReference type="EMBL" id="JBBPDW010000051">
    <property type="protein sequence ID" value="KAK7532572.1"/>
    <property type="molecule type" value="Genomic_DNA"/>
</dbReference>
<feature type="transmembrane region" description="Helical" evidence="6">
    <location>
        <begin position="124"/>
        <end position="142"/>
    </location>
</feature>
<feature type="transmembrane region" description="Helical" evidence="6">
    <location>
        <begin position="355"/>
        <end position="375"/>
    </location>
</feature>
<sequence>MEQSTEQQRLATVGADEKNLSHGVVEESIGGSIAGEKMTGKILNHNHNADAAMKALAEYEGQVLELNEETNKRLLRKIDKHIMPILALVYCMNFLDKTTISYASIMGFKLPHAQGGINITSDQYSWLGSMFYFGYLVWEWPTSRLLQYLPLGKYSAFNIVMWGIALTCFAAVNNFAGAMTVRFFLGFFEAAVTPGFVLFTAMWYRKSEQGVRTGIWFSFNGVAQIVGGLVAYGIARGTDIHGSSIEPWKILFIVTGLFTIILGLIFFFIMPDNQMNCRWLSEHDKLLAIERIRVNQQGIGNKTFKMYQFKEAFLDPLTWAFFFYSLFSNITNGGITNFFSLLITSFGYTSEQSLLYGTPAGAVLIIFLIGCGYLGDKIGSRLLISTSGLLASILGMALIIGLPESMNVGRLIGYYLTGAAPTSFVALLSLVGTNVAGYTKKTTVGALYLIGYCIGNIIGPQTFRGNDYTTAEIIILVCYSVSVLIVVFIFFYCRWQNKKKAAIRAAPGYQKLENQEWLDLTDRENPEFVYVL</sequence>
<keyword evidence="3 6" id="KW-0812">Transmembrane</keyword>
<dbReference type="InterPro" id="IPR020846">
    <property type="entry name" value="MFS_dom"/>
</dbReference>
<evidence type="ECO:0000256" key="4">
    <source>
        <dbReference type="ARBA" id="ARBA00022989"/>
    </source>
</evidence>
<feature type="domain" description="Major facilitator superfamily (MFS) profile" evidence="7">
    <location>
        <begin position="82"/>
        <end position="497"/>
    </location>
</feature>
<keyword evidence="9" id="KW-1185">Reference proteome</keyword>
<feature type="transmembrane region" description="Helical" evidence="6">
    <location>
        <begin position="184"/>
        <end position="204"/>
    </location>
</feature>
<dbReference type="PANTHER" id="PTHR43791:SF1">
    <property type="entry name" value="ALLANTOATE PERMEASE"/>
    <property type="match status" value="1"/>
</dbReference>